<feature type="domain" description="TLC" evidence="7">
    <location>
        <begin position="37"/>
        <end position="239"/>
    </location>
</feature>
<dbReference type="PANTHER" id="PTHR31766">
    <property type="entry name" value="GLABROUS1 ENHANCER-BINDING PROTEIN-LIKE 2"/>
    <property type="match status" value="1"/>
</dbReference>
<evidence type="ECO:0000313" key="8">
    <source>
        <dbReference type="EMBL" id="ABK23803.1"/>
    </source>
</evidence>
<feature type="transmembrane region" description="Helical" evidence="6">
    <location>
        <begin position="81"/>
        <end position="99"/>
    </location>
</feature>
<evidence type="ECO:0000256" key="5">
    <source>
        <dbReference type="PROSITE-ProRule" id="PRU00205"/>
    </source>
</evidence>
<evidence type="ECO:0000256" key="6">
    <source>
        <dbReference type="SAM" id="Phobius"/>
    </source>
</evidence>
<evidence type="ECO:0000256" key="2">
    <source>
        <dbReference type="ARBA" id="ARBA00022692"/>
    </source>
</evidence>
<keyword evidence="2 5" id="KW-0812">Transmembrane</keyword>
<dbReference type="SMART" id="SM00724">
    <property type="entry name" value="TLC"/>
    <property type="match status" value="1"/>
</dbReference>
<comment type="subcellular location">
    <subcellularLocation>
        <location evidence="1">Membrane</location>
        <topology evidence="1">Multi-pass membrane protein</topology>
    </subcellularLocation>
</comment>
<feature type="transmembrane region" description="Helical" evidence="6">
    <location>
        <begin position="42"/>
        <end position="61"/>
    </location>
</feature>
<evidence type="ECO:0000259" key="7">
    <source>
        <dbReference type="PROSITE" id="PS50922"/>
    </source>
</evidence>
<feature type="transmembrane region" description="Helical" evidence="6">
    <location>
        <begin position="12"/>
        <end position="30"/>
    </location>
</feature>
<dbReference type="OMA" id="TIMRCIV"/>
<keyword evidence="4 5" id="KW-0472">Membrane</keyword>
<evidence type="ECO:0000256" key="1">
    <source>
        <dbReference type="ARBA" id="ARBA00004141"/>
    </source>
</evidence>
<dbReference type="Pfam" id="PF03798">
    <property type="entry name" value="TRAM_LAG1_CLN8"/>
    <property type="match status" value="1"/>
</dbReference>
<protein>
    <recommendedName>
        <fullName evidence="7">TLC domain-containing protein</fullName>
    </recommendedName>
</protein>
<feature type="transmembrane region" description="Helical" evidence="6">
    <location>
        <begin position="208"/>
        <end position="232"/>
    </location>
</feature>
<dbReference type="InterPro" id="IPR040327">
    <property type="entry name" value="At5g14285-like"/>
</dbReference>
<feature type="transmembrane region" description="Helical" evidence="6">
    <location>
        <begin position="172"/>
        <end position="196"/>
    </location>
</feature>
<sequence length="254" mass="28834">MEISAVSGSHAFPSSLLFFAVLYAFGYFFLFKKWKGTSRFEAASCLNSFFHGIVAVIFCSYDIMTNPWKLDAPNTDIENKIMDFSLAYFAIDLIYYMLINPSDYLFILHHIATSTYMSSCRYYTGHGGLSAICLMCTGEATSPFQNVWTLARMARGESPLASRIYTGMSTFFTVYFTIMRCIVAPYLAWLLGSFYFPGKADKVIPRGIAYFWMFTVILAIVGSGIWVYKLWIGLIRFNAKKKSANRNAKIQKAE</sequence>
<dbReference type="PROSITE" id="PS50922">
    <property type="entry name" value="TLC"/>
    <property type="match status" value="1"/>
</dbReference>
<dbReference type="GO" id="GO:0016020">
    <property type="term" value="C:membrane"/>
    <property type="evidence" value="ECO:0007669"/>
    <property type="project" value="UniProtKB-SubCell"/>
</dbReference>
<reference evidence="8" key="1">
    <citation type="journal article" date="2008" name="BMC Genomics">
        <title>A conifer genomics resource of 200,000 spruce (Picea spp.) ESTs and 6,464 high-quality, sequence-finished full-length cDNAs for Sitka spruce (Picea sitchensis).</title>
        <authorList>
            <person name="Ralph S.G."/>
            <person name="Chun H.J."/>
            <person name="Kolosova N."/>
            <person name="Cooper D."/>
            <person name="Oddy C."/>
            <person name="Ritland C.E."/>
            <person name="Kirkpatrick R."/>
            <person name="Moore R."/>
            <person name="Barber S."/>
            <person name="Holt R.A."/>
            <person name="Jones S.J."/>
            <person name="Marra M.A."/>
            <person name="Douglas C.J."/>
            <person name="Ritland K."/>
            <person name="Bohlmann J."/>
        </authorList>
    </citation>
    <scope>NUCLEOTIDE SEQUENCE</scope>
    <source>
        <tissue evidence="8">Green portion of the leader tissue</tissue>
    </source>
</reference>
<accession>A9NT42</accession>
<evidence type="ECO:0000256" key="3">
    <source>
        <dbReference type="ARBA" id="ARBA00022989"/>
    </source>
</evidence>
<keyword evidence="3 6" id="KW-1133">Transmembrane helix</keyword>
<name>A9NT42_PICSI</name>
<dbReference type="InterPro" id="IPR006634">
    <property type="entry name" value="TLC-dom"/>
</dbReference>
<dbReference type="EMBL" id="EF084486">
    <property type="protein sequence ID" value="ABK23803.1"/>
    <property type="molecule type" value="mRNA"/>
</dbReference>
<dbReference type="PANTHER" id="PTHR31766:SF2">
    <property type="entry name" value="GLABROUS1 ENHANCER-BINDING PROTEIN-LIKE 2"/>
    <property type="match status" value="1"/>
</dbReference>
<evidence type="ECO:0000256" key="4">
    <source>
        <dbReference type="ARBA" id="ARBA00023136"/>
    </source>
</evidence>
<organism evidence="8">
    <name type="scientific">Picea sitchensis</name>
    <name type="common">Sitka spruce</name>
    <name type="synonym">Pinus sitchensis</name>
    <dbReference type="NCBI Taxonomy" id="3332"/>
    <lineage>
        <taxon>Eukaryota</taxon>
        <taxon>Viridiplantae</taxon>
        <taxon>Streptophyta</taxon>
        <taxon>Embryophyta</taxon>
        <taxon>Tracheophyta</taxon>
        <taxon>Spermatophyta</taxon>
        <taxon>Pinopsida</taxon>
        <taxon>Pinidae</taxon>
        <taxon>Conifers I</taxon>
        <taxon>Pinales</taxon>
        <taxon>Pinaceae</taxon>
        <taxon>Picea</taxon>
    </lineage>
</organism>
<dbReference type="AlphaFoldDB" id="A9NT42"/>
<proteinExistence type="evidence at transcript level"/>